<sequence length="140" mass="15463">MFATPDEAEHAFYEALEQGDTTRLMQIWADDEEIVCVHPGGVRLVGHAAVLESWQEILGNGPLVIRPLRNIVMQSMMCAVHNLVEQVSASTPEGNQIVHCYATHVYHKGPTGWRLVLHHASPAPPSAGLLDMHDMPDTLH</sequence>
<evidence type="ECO:0000313" key="9">
    <source>
        <dbReference type="EMBL" id="VFS24228.1"/>
    </source>
</evidence>
<feature type="domain" description="SnoaL-like" evidence="1">
    <location>
        <begin position="10"/>
        <end position="123"/>
    </location>
</feature>
<dbReference type="EMBL" id="CAADIZ010000027">
    <property type="protein sequence ID" value="VFS24228.1"/>
    <property type="molecule type" value="Genomic_DNA"/>
</dbReference>
<dbReference type="InterPro" id="IPR032710">
    <property type="entry name" value="NTF2-like_dom_sf"/>
</dbReference>
<dbReference type="EMBL" id="CAADID010000022">
    <property type="protein sequence ID" value="VFR72035.1"/>
    <property type="molecule type" value="Genomic_DNA"/>
</dbReference>
<protein>
    <submittedName>
        <fullName evidence="2">Alternative dihydrofolate reductase 3</fullName>
    </submittedName>
</protein>
<reference evidence="2" key="1">
    <citation type="submission" date="2019-03" db="EMBL/GenBank/DDBJ databases">
        <authorList>
            <person name="Danneels B."/>
        </authorList>
    </citation>
    <scope>NUCLEOTIDE SEQUENCE</scope>
</reference>
<dbReference type="EMBL" id="CAADIK010000035">
    <property type="protein sequence ID" value="VFR73723.1"/>
    <property type="molecule type" value="Genomic_DNA"/>
</dbReference>
<name>A0A484NU15_9ZZZZ</name>
<dbReference type="PANTHER" id="PTHR34957">
    <property type="entry name" value="NUCLEAR TRANSPORT FACTOR 2 (NTF2) FAMILY PROTEIN"/>
    <property type="match status" value="1"/>
</dbReference>
<gene>
    <name evidence="2" type="ORF">AMP9_1118</name>
    <name evidence="3" type="ORF">ANT2_1051</name>
    <name evidence="5" type="ORF">ANT3_1052</name>
    <name evidence="4" type="ORF">BRI6_1155</name>
    <name evidence="6" type="ORF">BRI9_1209</name>
    <name evidence="7" type="ORF">IVO3_1206</name>
    <name evidence="8" type="ORF">RAN3_1037</name>
    <name evidence="9" type="ORF">RAN7_1145</name>
</gene>
<dbReference type="InterPro" id="IPR037401">
    <property type="entry name" value="SnoaL-like"/>
</dbReference>
<dbReference type="PANTHER" id="PTHR34957:SF1">
    <property type="entry name" value="NUCLEAR TRANSPORT FACTOR 2 (NTF2) FAMILY PROTEIN"/>
    <property type="match status" value="1"/>
</dbReference>
<evidence type="ECO:0000313" key="5">
    <source>
        <dbReference type="EMBL" id="VFR72035.1"/>
    </source>
</evidence>
<dbReference type="SUPFAM" id="SSF54427">
    <property type="entry name" value="NTF2-like"/>
    <property type="match status" value="1"/>
</dbReference>
<evidence type="ECO:0000259" key="1">
    <source>
        <dbReference type="Pfam" id="PF13474"/>
    </source>
</evidence>
<dbReference type="AlphaFoldDB" id="A0A484NU15"/>
<evidence type="ECO:0000313" key="6">
    <source>
        <dbReference type="EMBL" id="VFR73723.1"/>
    </source>
</evidence>
<dbReference type="Pfam" id="PF13474">
    <property type="entry name" value="SnoaL_3"/>
    <property type="match status" value="1"/>
</dbReference>
<dbReference type="EMBL" id="CAADHY010000005">
    <property type="protein sequence ID" value="VFR16271.1"/>
    <property type="molecule type" value="Genomic_DNA"/>
</dbReference>
<evidence type="ECO:0000313" key="8">
    <source>
        <dbReference type="EMBL" id="VFR92681.1"/>
    </source>
</evidence>
<dbReference type="EMBL" id="CAADIP010000023">
    <property type="protein sequence ID" value="VFR88423.1"/>
    <property type="molecule type" value="Genomic_DNA"/>
</dbReference>
<dbReference type="Gene3D" id="3.10.450.50">
    <property type="match status" value="1"/>
</dbReference>
<dbReference type="EMBL" id="CAADIG010000021">
    <property type="protein sequence ID" value="VFR46616.1"/>
    <property type="molecule type" value="Genomic_DNA"/>
</dbReference>
<dbReference type="EMBL" id="CAADII010000037">
    <property type="protein sequence ID" value="VFR54836.1"/>
    <property type="molecule type" value="Genomic_DNA"/>
</dbReference>
<evidence type="ECO:0000313" key="3">
    <source>
        <dbReference type="EMBL" id="VFR46616.1"/>
    </source>
</evidence>
<proteinExistence type="predicted"/>
<evidence type="ECO:0000313" key="4">
    <source>
        <dbReference type="EMBL" id="VFR54836.1"/>
    </source>
</evidence>
<organism evidence="2">
    <name type="scientific">plant metagenome</name>
    <dbReference type="NCBI Taxonomy" id="1297885"/>
    <lineage>
        <taxon>unclassified sequences</taxon>
        <taxon>metagenomes</taxon>
        <taxon>organismal metagenomes</taxon>
    </lineage>
</organism>
<dbReference type="EMBL" id="CAADIO010000028">
    <property type="protein sequence ID" value="VFR92681.1"/>
    <property type="molecule type" value="Genomic_DNA"/>
</dbReference>
<accession>A0A484NU15</accession>
<evidence type="ECO:0000313" key="7">
    <source>
        <dbReference type="EMBL" id="VFR88423.1"/>
    </source>
</evidence>
<evidence type="ECO:0000313" key="2">
    <source>
        <dbReference type="EMBL" id="VFR16271.1"/>
    </source>
</evidence>